<dbReference type="SUPFAM" id="SSF48464">
    <property type="entry name" value="ENTH/VHS domain"/>
    <property type="match status" value="1"/>
</dbReference>
<dbReference type="Proteomes" id="UP000053989">
    <property type="component" value="Unassembled WGS sequence"/>
</dbReference>
<feature type="region of interest" description="Disordered" evidence="1">
    <location>
        <begin position="246"/>
        <end position="288"/>
    </location>
</feature>
<dbReference type="GO" id="GO:0030125">
    <property type="term" value="C:clathrin vesicle coat"/>
    <property type="evidence" value="ECO:0007669"/>
    <property type="project" value="TreeGrafter"/>
</dbReference>
<dbReference type="CDD" id="cd16992">
    <property type="entry name" value="ENTH_Ent3"/>
    <property type="match status" value="1"/>
</dbReference>
<name>A0A0C3D5N5_9AGAM</name>
<feature type="compositionally biased region" description="Gly residues" evidence="1">
    <location>
        <begin position="533"/>
        <end position="543"/>
    </location>
</feature>
<sequence>MDRLDTLATSISNITLYDIKAMYNQAKNVVLNISEMESKVREATNEEPWGASSSLMQEIAQGTFNFQHFNEIMPCIYARFMEKEARQWRQIYKALQLLEYLIKHGSERVVDDARSHLSTIKMLRNFHYIDDKGKDEGLNVRNRAREIVELLSDVESIRLERRKAKTNRHKYTGTGNDPISFTSGGSRFGGFGSDSGGSSSYYGDRMSGRDGGFDYNQPYIGGSYSGGSSGYRDSAGRKDFEEYTAGDDETIVRRSNSVNNGRSNLRSNTTPASPLRTQTSSVPPKPKEPEVDLLGGFDEEAVPSNTNKALPSLAEGTVTSMLFITLIPLLDDDFADFQAAPSSSSASSTSSKPTLMEMLNSSPPRVAPATTKSAAVASGKPPMAIPSFGNTTNALGATATTKQVVVTPGSVTPTPNNLWAASRPLSPTGPARSTTSSVPNRASMSHASSAAASAKGLSGFEDLWSMSLGATSSGSMGNHASTGKSIKDLEKEKAQTGIWASSRKPPTGTPMGLGNAMGNNFGSFGPAKTGGASSSGGGDDLLL</sequence>
<protein>
    <recommendedName>
        <fullName evidence="2">ENTH domain-containing protein</fullName>
    </recommendedName>
</protein>
<dbReference type="OrthoDB" id="4033880at2759"/>
<gene>
    <name evidence="3" type="ORF">SCLCIDRAFT_133388</name>
</gene>
<dbReference type="InterPro" id="IPR013809">
    <property type="entry name" value="ENTH"/>
</dbReference>
<keyword evidence="4" id="KW-1185">Reference proteome</keyword>
<evidence type="ECO:0000259" key="2">
    <source>
        <dbReference type="PROSITE" id="PS50942"/>
    </source>
</evidence>
<evidence type="ECO:0000313" key="3">
    <source>
        <dbReference type="EMBL" id="KIM56090.1"/>
    </source>
</evidence>
<dbReference type="InParanoid" id="A0A0C3D5N5"/>
<organism evidence="3 4">
    <name type="scientific">Scleroderma citrinum Foug A</name>
    <dbReference type="NCBI Taxonomy" id="1036808"/>
    <lineage>
        <taxon>Eukaryota</taxon>
        <taxon>Fungi</taxon>
        <taxon>Dikarya</taxon>
        <taxon>Basidiomycota</taxon>
        <taxon>Agaricomycotina</taxon>
        <taxon>Agaricomycetes</taxon>
        <taxon>Agaricomycetidae</taxon>
        <taxon>Boletales</taxon>
        <taxon>Sclerodermatineae</taxon>
        <taxon>Sclerodermataceae</taxon>
        <taxon>Scleroderma</taxon>
    </lineage>
</organism>
<dbReference type="GO" id="GO:0005543">
    <property type="term" value="F:phospholipid binding"/>
    <property type="evidence" value="ECO:0007669"/>
    <property type="project" value="TreeGrafter"/>
</dbReference>
<feature type="compositionally biased region" description="Low complexity" evidence="1">
    <location>
        <begin position="339"/>
        <end position="351"/>
    </location>
</feature>
<dbReference type="InterPro" id="IPR008942">
    <property type="entry name" value="ENTH_VHS"/>
</dbReference>
<feature type="region of interest" description="Disordered" evidence="1">
    <location>
        <begin position="515"/>
        <end position="543"/>
    </location>
</feature>
<feature type="domain" description="ENTH" evidence="2">
    <location>
        <begin position="28"/>
        <end position="161"/>
    </location>
</feature>
<feature type="compositionally biased region" description="Polar residues" evidence="1">
    <location>
        <begin position="431"/>
        <end position="440"/>
    </location>
</feature>
<dbReference type="Gene3D" id="1.25.40.90">
    <property type="match status" value="1"/>
</dbReference>
<dbReference type="PROSITE" id="PS50942">
    <property type="entry name" value="ENTH"/>
    <property type="match status" value="1"/>
</dbReference>
<dbReference type="GO" id="GO:0006895">
    <property type="term" value="P:Golgi to endosome transport"/>
    <property type="evidence" value="ECO:0007669"/>
    <property type="project" value="TreeGrafter"/>
</dbReference>
<dbReference type="GO" id="GO:0005768">
    <property type="term" value="C:endosome"/>
    <property type="evidence" value="ECO:0007669"/>
    <property type="project" value="TreeGrafter"/>
</dbReference>
<dbReference type="GO" id="GO:0006897">
    <property type="term" value="P:endocytosis"/>
    <property type="evidence" value="ECO:0007669"/>
    <property type="project" value="TreeGrafter"/>
</dbReference>
<dbReference type="GO" id="GO:0005829">
    <property type="term" value="C:cytosol"/>
    <property type="evidence" value="ECO:0007669"/>
    <property type="project" value="GOC"/>
</dbReference>
<dbReference type="AlphaFoldDB" id="A0A0C3D5N5"/>
<proteinExistence type="predicted"/>
<dbReference type="GO" id="GO:0030276">
    <property type="term" value="F:clathrin binding"/>
    <property type="evidence" value="ECO:0007669"/>
    <property type="project" value="TreeGrafter"/>
</dbReference>
<dbReference type="FunFam" id="1.25.40.90:FF:000006">
    <property type="entry name" value="Clathrin interactor 1"/>
    <property type="match status" value="1"/>
</dbReference>
<dbReference type="SMART" id="SM00273">
    <property type="entry name" value="ENTH"/>
    <property type="match status" value="1"/>
</dbReference>
<evidence type="ECO:0000313" key="4">
    <source>
        <dbReference type="Proteomes" id="UP000053989"/>
    </source>
</evidence>
<dbReference type="HOGENOM" id="CLU_040577_0_1_1"/>
<feature type="region of interest" description="Disordered" evidence="1">
    <location>
        <begin position="415"/>
        <end position="444"/>
    </location>
</feature>
<feature type="compositionally biased region" description="Polar residues" evidence="1">
    <location>
        <begin position="269"/>
        <end position="282"/>
    </location>
</feature>
<dbReference type="GO" id="GO:0005886">
    <property type="term" value="C:plasma membrane"/>
    <property type="evidence" value="ECO:0007669"/>
    <property type="project" value="TreeGrafter"/>
</dbReference>
<dbReference type="PANTHER" id="PTHR12276">
    <property type="entry name" value="EPSIN/ENT-RELATED"/>
    <property type="match status" value="1"/>
</dbReference>
<accession>A0A0C3D5N5</accession>
<evidence type="ECO:0000256" key="1">
    <source>
        <dbReference type="SAM" id="MobiDB-lite"/>
    </source>
</evidence>
<dbReference type="PANTHER" id="PTHR12276:SF45">
    <property type="entry name" value="CLATHRIN INTERACTOR 1"/>
    <property type="match status" value="1"/>
</dbReference>
<feature type="compositionally biased region" description="Low complexity" evidence="1">
    <location>
        <begin position="253"/>
        <end position="268"/>
    </location>
</feature>
<dbReference type="STRING" id="1036808.A0A0C3D5N5"/>
<reference evidence="3 4" key="1">
    <citation type="submission" date="2014-04" db="EMBL/GenBank/DDBJ databases">
        <authorList>
            <consortium name="DOE Joint Genome Institute"/>
            <person name="Kuo A."/>
            <person name="Kohler A."/>
            <person name="Nagy L.G."/>
            <person name="Floudas D."/>
            <person name="Copeland A."/>
            <person name="Barry K.W."/>
            <person name="Cichocki N."/>
            <person name="Veneault-Fourrey C."/>
            <person name="LaButti K."/>
            <person name="Lindquist E.A."/>
            <person name="Lipzen A."/>
            <person name="Lundell T."/>
            <person name="Morin E."/>
            <person name="Murat C."/>
            <person name="Sun H."/>
            <person name="Tunlid A."/>
            <person name="Henrissat B."/>
            <person name="Grigoriev I.V."/>
            <person name="Hibbett D.S."/>
            <person name="Martin F."/>
            <person name="Nordberg H.P."/>
            <person name="Cantor M.N."/>
            <person name="Hua S.X."/>
        </authorList>
    </citation>
    <scope>NUCLEOTIDE SEQUENCE [LARGE SCALE GENOMIC DNA]</scope>
    <source>
        <strain evidence="3 4">Foug A</strain>
    </source>
</reference>
<dbReference type="Pfam" id="PF01417">
    <property type="entry name" value="ENTH"/>
    <property type="match status" value="1"/>
</dbReference>
<dbReference type="EMBL" id="KN822123">
    <property type="protein sequence ID" value="KIM56090.1"/>
    <property type="molecule type" value="Genomic_DNA"/>
</dbReference>
<feature type="region of interest" description="Disordered" evidence="1">
    <location>
        <begin position="339"/>
        <end position="367"/>
    </location>
</feature>
<reference evidence="4" key="2">
    <citation type="submission" date="2015-01" db="EMBL/GenBank/DDBJ databases">
        <title>Evolutionary Origins and Diversification of the Mycorrhizal Mutualists.</title>
        <authorList>
            <consortium name="DOE Joint Genome Institute"/>
            <consortium name="Mycorrhizal Genomics Consortium"/>
            <person name="Kohler A."/>
            <person name="Kuo A."/>
            <person name="Nagy L.G."/>
            <person name="Floudas D."/>
            <person name="Copeland A."/>
            <person name="Barry K.W."/>
            <person name="Cichocki N."/>
            <person name="Veneault-Fourrey C."/>
            <person name="LaButti K."/>
            <person name="Lindquist E.A."/>
            <person name="Lipzen A."/>
            <person name="Lundell T."/>
            <person name="Morin E."/>
            <person name="Murat C."/>
            <person name="Riley R."/>
            <person name="Ohm R."/>
            <person name="Sun H."/>
            <person name="Tunlid A."/>
            <person name="Henrissat B."/>
            <person name="Grigoriev I.V."/>
            <person name="Hibbett D.S."/>
            <person name="Martin F."/>
        </authorList>
    </citation>
    <scope>NUCLEOTIDE SEQUENCE [LARGE SCALE GENOMIC DNA]</scope>
    <source>
        <strain evidence="4">Foug A</strain>
    </source>
</reference>
<dbReference type="FunCoup" id="A0A0C3D5N5">
    <property type="interactions" value="242"/>
</dbReference>